<dbReference type="EMBL" id="CP106877">
    <property type="protein sequence ID" value="WAA13954.1"/>
    <property type="molecule type" value="Genomic_DNA"/>
</dbReference>
<dbReference type="InterPro" id="IPR025110">
    <property type="entry name" value="AMP-bd_C"/>
</dbReference>
<keyword evidence="1 5" id="KW-0474">Menaquinone biosynthesis</keyword>
<dbReference type="Pfam" id="PF13193">
    <property type="entry name" value="AMP-binding_C"/>
    <property type="match status" value="1"/>
</dbReference>
<dbReference type="HAMAP" id="MF_00731">
    <property type="entry name" value="MenE"/>
    <property type="match status" value="1"/>
</dbReference>
<dbReference type="SUPFAM" id="SSF56801">
    <property type="entry name" value="Acetyl-CoA synthetase-like"/>
    <property type="match status" value="1"/>
</dbReference>
<accession>A0A9E8M284</accession>
<keyword evidence="2 5" id="KW-0436">Ligase</keyword>
<dbReference type="InterPro" id="IPR000873">
    <property type="entry name" value="AMP-dep_synth/lig_dom"/>
</dbReference>
<evidence type="ECO:0000256" key="4">
    <source>
        <dbReference type="ARBA" id="ARBA00022840"/>
    </source>
</evidence>
<dbReference type="InterPro" id="IPR045851">
    <property type="entry name" value="AMP-bd_C_sf"/>
</dbReference>
<dbReference type="EC" id="6.2.1.26" evidence="5"/>
<dbReference type="GO" id="GO:0008756">
    <property type="term" value="F:o-succinylbenzoate-CoA ligase activity"/>
    <property type="evidence" value="ECO:0007669"/>
    <property type="project" value="UniProtKB-UniRule"/>
</dbReference>
<dbReference type="PANTHER" id="PTHR43767:SF1">
    <property type="entry name" value="NONRIBOSOMAL PEPTIDE SYNTHASE PES1 (EUROFUNG)-RELATED"/>
    <property type="match status" value="1"/>
</dbReference>
<evidence type="ECO:0000256" key="1">
    <source>
        <dbReference type="ARBA" id="ARBA00022428"/>
    </source>
</evidence>
<comment type="pathway">
    <text evidence="5">Quinol/quinone metabolism; menaquinone biosynthesis.</text>
</comment>
<proteinExistence type="inferred from homology"/>
<feature type="domain" description="AMP-dependent synthetase/ligase" evidence="6">
    <location>
        <begin position="14"/>
        <end position="356"/>
    </location>
</feature>
<evidence type="ECO:0000313" key="9">
    <source>
        <dbReference type="Proteomes" id="UP001164726"/>
    </source>
</evidence>
<evidence type="ECO:0000256" key="5">
    <source>
        <dbReference type="HAMAP-Rule" id="MF_00731"/>
    </source>
</evidence>
<dbReference type="InterPro" id="IPR042099">
    <property type="entry name" value="ANL_N_sf"/>
</dbReference>
<dbReference type="Gene3D" id="3.40.50.12780">
    <property type="entry name" value="N-terminal domain of ligase-like"/>
    <property type="match status" value="1"/>
</dbReference>
<dbReference type="Gene3D" id="3.30.300.30">
    <property type="match status" value="1"/>
</dbReference>
<gene>
    <name evidence="5" type="primary">menE</name>
    <name evidence="8" type="ORF">OE105_09215</name>
</gene>
<dbReference type="InterPro" id="IPR020845">
    <property type="entry name" value="AMP-binding_CS"/>
</dbReference>
<protein>
    <recommendedName>
        <fullName evidence="5">2-succinylbenzoate--CoA ligase</fullName>
        <ecNumber evidence="5">6.2.1.26</ecNumber>
    </recommendedName>
    <alternativeName>
        <fullName evidence="5">o-succinylbenzoyl-CoA synthetase</fullName>
        <shortName evidence="5">OSB-CoA synthetase</shortName>
    </alternativeName>
</protein>
<comment type="similarity">
    <text evidence="5">Belongs to the ATP-dependent AMP-binding enzyme family. MenE subfamily.</text>
</comment>
<dbReference type="GO" id="GO:0005524">
    <property type="term" value="F:ATP binding"/>
    <property type="evidence" value="ECO:0007669"/>
    <property type="project" value="UniProtKB-KW"/>
</dbReference>
<evidence type="ECO:0000256" key="2">
    <source>
        <dbReference type="ARBA" id="ARBA00022598"/>
    </source>
</evidence>
<dbReference type="InterPro" id="IPR010192">
    <property type="entry name" value="MenE"/>
</dbReference>
<evidence type="ECO:0000259" key="7">
    <source>
        <dbReference type="Pfam" id="PF13193"/>
    </source>
</evidence>
<reference evidence="8" key="1">
    <citation type="submission" date="2022-09" db="EMBL/GenBank/DDBJ databases">
        <title>Complete Genomes of Fervidibacillus albus and Fervidibacillus halotolerans isolated from tidal flat sediments.</title>
        <authorList>
            <person name="Kwon K.K."/>
            <person name="Yang S.-H."/>
            <person name="Park M.J."/>
            <person name="Oh H.-M."/>
        </authorList>
    </citation>
    <scope>NUCLEOTIDE SEQUENCE</scope>
    <source>
        <strain evidence="8">MEBiC13594</strain>
    </source>
</reference>
<dbReference type="InterPro" id="IPR050237">
    <property type="entry name" value="ATP-dep_AMP-bd_enzyme"/>
</dbReference>
<dbReference type="FunFam" id="3.30.300.30:FF:000008">
    <property type="entry name" value="2,3-dihydroxybenzoate-AMP ligase"/>
    <property type="match status" value="1"/>
</dbReference>
<dbReference type="NCBIfam" id="NF002966">
    <property type="entry name" value="PRK03640.1"/>
    <property type="match status" value="1"/>
</dbReference>
<dbReference type="Pfam" id="PF00501">
    <property type="entry name" value="AMP-binding"/>
    <property type="match status" value="1"/>
</dbReference>
<dbReference type="NCBIfam" id="TIGR01923">
    <property type="entry name" value="menE"/>
    <property type="match status" value="1"/>
</dbReference>
<organism evidence="8 9">
    <name type="scientific">Fervidibacillus halotolerans</name>
    <dbReference type="NCBI Taxonomy" id="2980027"/>
    <lineage>
        <taxon>Bacteria</taxon>
        <taxon>Bacillati</taxon>
        <taxon>Bacillota</taxon>
        <taxon>Bacilli</taxon>
        <taxon>Bacillales</taxon>
        <taxon>Bacillaceae</taxon>
        <taxon>Fervidibacillus</taxon>
    </lineage>
</organism>
<keyword evidence="3 5" id="KW-0547">Nucleotide-binding</keyword>
<dbReference type="PANTHER" id="PTHR43767">
    <property type="entry name" value="LONG-CHAIN-FATTY-ACID--COA LIGASE"/>
    <property type="match status" value="1"/>
</dbReference>
<dbReference type="KEGG" id="fhl:OE105_09215"/>
<feature type="domain" description="AMP-binding enzyme C-terminal" evidence="7">
    <location>
        <begin position="407"/>
        <end position="482"/>
    </location>
</feature>
<comment type="function">
    <text evidence="5">Converts 2-succinylbenzoate (OSB) to 2-succinylbenzoyl-CoA (OSB-CoA).</text>
</comment>
<comment type="catalytic activity">
    <reaction evidence="5">
        <text>2-succinylbenzoate + ATP + CoA = 2-succinylbenzoyl-CoA + AMP + diphosphate</text>
        <dbReference type="Rhea" id="RHEA:17009"/>
        <dbReference type="ChEBI" id="CHEBI:18325"/>
        <dbReference type="ChEBI" id="CHEBI:30616"/>
        <dbReference type="ChEBI" id="CHEBI:33019"/>
        <dbReference type="ChEBI" id="CHEBI:57287"/>
        <dbReference type="ChEBI" id="CHEBI:57364"/>
        <dbReference type="ChEBI" id="CHEBI:456215"/>
        <dbReference type="EC" id="6.2.1.26"/>
    </reaction>
</comment>
<keyword evidence="4 5" id="KW-0067">ATP-binding</keyword>
<comment type="pathway">
    <text evidence="5">Quinol/quinone metabolism; 1,4-dihydroxy-2-naphthoate biosynthesis; 1,4-dihydroxy-2-naphthoate from chorismate: step 5/7.</text>
</comment>
<sequence length="495" mass="56153">MVQSNIIPNWLIKRAYLTPNRPAIFFHNYTMTFQQLFDEAKTVAEKLHHVGVQIGDRIGVLLNNHPETIVLLHGLQLLGCETVLLNIRLQDEELLYQLNDSEAIFLISNEKLIEQHNGLKNQWDHPIISIEQLRQEKEKSFPLTEQFTMDDLCTIMYTSGTTGHPKGVMQTYGNHWWSAIGSVINLGLHEGDAWLCAVPLFHISGYSILIRSVLYGIPVILFEKFDEEAINETLISGKATIISVVTAMAQRMLQQLGNRSYHPNFRCMLLGGGGVPLSLLETCKEKEIPVFQTYGMTETASQIATLSPEDSLSKLGSAGKPLFFSQLQIVKEGVQAKPTEIGEIYVKGPNVTRGYWKREDANRESFTVDGWLKTGDMGYMDEEGYLYIVDRRTDLIISGGENIYPAEIEQIILSHPHVKEAAVVGVFDAQWGQIPMAFYVVKEGKNVDEGELIRLCREHLAKYKVPKRWIQLNELPKNASNKVLKRLLRKWVENE</sequence>
<name>A0A9E8M284_9BACI</name>
<evidence type="ECO:0000256" key="3">
    <source>
        <dbReference type="ARBA" id="ARBA00022741"/>
    </source>
</evidence>
<dbReference type="AlphaFoldDB" id="A0A9E8M284"/>
<evidence type="ECO:0000259" key="6">
    <source>
        <dbReference type="Pfam" id="PF00501"/>
    </source>
</evidence>
<evidence type="ECO:0000313" key="8">
    <source>
        <dbReference type="EMBL" id="WAA13954.1"/>
    </source>
</evidence>
<keyword evidence="9" id="KW-1185">Reference proteome</keyword>
<dbReference type="CDD" id="cd05912">
    <property type="entry name" value="OSB_CoA_lg"/>
    <property type="match status" value="1"/>
</dbReference>
<dbReference type="GO" id="GO:0009234">
    <property type="term" value="P:menaquinone biosynthetic process"/>
    <property type="evidence" value="ECO:0007669"/>
    <property type="project" value="UniProtKB-UniRule"/>
</dbReference>
<dbReference type="PROSITE" id="PS00455">
    <property type="entry name" value="AMP_BINDING"/>
    <property type="match status" value="1"/>
</dbReference>
<dbReference type="Proteomes" id="UP001164726">
    <property type="component" value="Chromosome"/>
</dbReference>